<dbReference type="InterPro" id="IPR001900">
    <property type="entry name" value="RNase_II/R"/>
</dbReference>
<evidence type="ECO:0000259" key="1">
    <source>
        <dbReference type="SMART" id="SM00955"/>
    </source>
</evidence>
<dbReference type="GO" id="GO:0006402">
    <property type="term" value="P:mRNA catabolic process"/>
    <property type="evidence" value="ECO:0007669"/>
    <property type="project" value="TreeGrafter"/>
</dbReference>
<dbReference type="InterPro" id="IPR012340">
    <property type="entry name" value="NA-bd_OB-fold"/>
</dbReference>
<dbReference type="InterPro" id="IPR050180">
    <property type="entry name" value="RNR_Ribonuclease"/>
</dbReference>
<feature type="domain" description="RNB" evidence="1">
    <location>
        <begin position="253"/>
        <end position="507"/>
    </location>
</feature>
<dbReference type="PANTHER" id="PTHR23355:SF9">
    <property type="entry name" value="DIS3-LIKE EXONUCLEASE 2"/>
    <property type="match status" value="1"/>
</dbReference>
<evidence type="ECO:0000313" key="3">
    <source>
        <dbReference type="Proteomes" id="UP000595362"/>
    </source>
</evidence>
<dbReference type="GO" id="GO:0003723">
    <property type="term" value="F:RNA binding"/>
    <property type="evidence" value="ECO:0007669"/>
    <property type="project" value="InterPro"/>
</dbReference>
<dbReference type="EMBL" id="CP066681">
    <property type="protein sequence ID" value="QQG37126.1"/>
    <property type="molecule type" value="Genomic_DNA"/>
</dbReference>
<sequence>MSDKSGLLPSVTKERLYQWLAMNPSPLSRAALLTLAGAESHSAPVVDGYLKELMDEKRVVMNGRRGYQAVWPWSDIAYATVGTIQGHRRVPVTISLLPADTGIAATLSHADITKNKLQEGDRIVVALRRGDGATLRAQFLAHMHQGRPYRLSGTFNRKSCVFTPLDRSIKGVFVLPDAPDKEAKHHFLAEFPPDFDIRHPVMAVTGDQARDLDTGRPISIIIAMKHQIAHSHPGHVLKEAHNLNRRKLRPEQRVDLRHLDFHTVDPLGSTDLDDAFATEKERDGYSLYTAIADVPALVHYNTAVDREAYRRGVTFYLKDRTSHMLPPVLSTNKCSLVANADRPAIIVRQRMDWDCNMTGYEVFAGIIRTREQLTYGQFYDLMERDDPRFRLIKDIHDTRRRRGLNEELRALLKENPEAFASKSIIETLMVQTNALVAKFLLAAQVPFLSRNFEQPQNGDAASQRAYYSSQSLGHAGLGQLYYAHVSSPIRRYADIINLRALHKALGTKGIGIGEEEIARLDESASHLNDRRRIERDVQHDYEKYHAIPDLKRLQAAPVRVFINEIGNDYVEVSILQTGVRQRLMLPDFQGTRWRVDGPRSELVLLDASGVEARRYHRGESLLGQICNVDPASAKWELLLIPTEPQLRSVVKAGSLSP</sequence>
<proteinExistence type="predicted"/>
<accession>A0A7T5UHN7</accession>
<evidence type="ECO:0000313" key="2">
    <source>
        <dbReference type="EMBL" id="QQG37126.1"/>
    </source>
</evidence>
<dbReference type="GO" id="GO:0000175">
    <property type="term" value="F:3'-5'-RNA exonuclease activity"/>
    <property type="evidence" value="ECO:0007669"/>
    <property type="project" value="TreeGrafter"/>
</dbReference>
<name>A0A7T5UHN7_9BACT</name>
<organism evidence="2 3">
    <name type="scientific">Micavibrio aeruginosavorus</name>
    <dbReference type="NCBI Taxonomy" id="349221"/>
    <lineage>
        <taxon>Bacteria</taxon>
        <taxon>Pseudomonadati</taxon>
        <taxon>Bdellovibrionota</taxon>
        <taxon>Bdellovibrionia</taxon>
        <taxon>Bdellovibrionales</taxon>
        <taxon>Pseudobdellovibrionaceae</taxon>
        <taxon>Micavibrio</taxon>
    </lineage>
</organism>
<dbReference type="Pfam" id="PF00773">
    <property type="entry name" value="RNB"/>
    <property type="match status" value="2"/>
</dbReference>
<dbReference type="Proteomes" id="UP000595362">
    <property type="component" value="Chromosome"/>
</dbReference>
<gene>
    <name evidence="2" type="ORF">HYS17_05025</name>
</gene>
<dbReference type="SMART" id="SM00955">
    <property type="entry name" value="RNB"/>
    <property type="match status" value="1"/>
</dbReference>
<dbReference type="SUPFAM" id="SSF50249">
    <property type="entry name" value="Nucleic acid-binding proteins"/>
    <property type="match status" value="1"/>
</dbReference>
<protein>
    <submittedName>
        <fullName evidence="2">RNB domain-containing ribonuclease</fullName>
    </submittedName>
</protein>
<dbReference type="PANTHER" id="PTHR23355">
    <property type="entry name" value="RIBONUCLEASE"/>
    <property type="match status" value="1"/>
</dbReference>
<reference evidence="2 3" key="1">
    <citation type="submission" date="2020-07" db="EMBL/GenBank/DDBJ databases">
        <title>Huge and variable diversity of episymbiotic CPR bacteria and DPANN archaea in groundwater ecosystems.</title>
        <authorList>
            <person name="He C.Y."/>
            <person name="Keren R."/>
            <person name="Whittaker M."/>
            <person name="Farag I.F."/>
            <person name="Doudna J."/>
            <person name="Cate J.H.D."/>
            <person name="Banfield J.F."/>
        </authorList>
    </citation>
    <scope>NUCLEOTIDE SEQUENCE [LARGE SCALE GENOMIC DNA]</scope>
    <source>
        <strain evidence="2">NC_groundwater_70_Ag_B-0.1um_54_66</strain>
    </source>
</reference>
<dbReference type="AlphaFoldDB" id="A0A7T5UHN7"/>